<keyword evidence="4" id="KW-1185">Reference proteome</keyword>
<protein>
    <recommendedName>
        <fullName evidence="2">BSD domain-containing protein</fullName>
    </recommendedName>
</protein>
<dbReference type="EMBL" id="KQ257452">
    <property type="protein sequence ID" value="KND02968.1"/>
    <property type="molecule type" value="Genomic_DNA"/>
</dbReference>
<proteinExistence type="predicted"/>
<feature type="compositionally biased region" description="Basic and acidic residues" evidence="1">
    <location>
        <begin position="29"/>
        <end position="43"/>
    </location>
</feature>
<dbReference type="GO" id="GO:0005794">
    <property type="term" value="C:Golgi apparatus"/>
    <property type="evidence" value="ECO:0007669"/>
    <property type="project" value="TreeGrafter"/>
</dbReference>
<dbReference type="PANTHER" id="PTHR16019">
    <property type="entry name" value="SYNAPSE-ASSOCIATED PROTEIN"/>
    <property type="match status" value="1"/>
</dbReference>
<dbReference type="InterPro" id="IPR035925">
    <property type="entry name" value="BSD_dom_sf"/>
</dbReference>
<dbReference type="VEuPathDB" id="FungiDB:SPPG_08976"/>
<accession>A0A0L0HPI3</accession>
<dbReference type="Proteomes" id="UP000053201">
    <property type="component" value="Unassembled WGS sequence"/>
</dbReference>
<gene>
    <name evidence="3" type="ORF">SPPG_08976</name>
</gene>
<dbReference type="InParanoid" id="A0A0L0HPI3"/>
<dbReference type="SMART" id="SM00751">
    <property type="entry name" value="BSD"/>
    <property type="match status" value="1"/>
</dbReference>
<dbReference type="AlphaFoldDB" id="A0A0L0HPI3"/>
<evidence type="ECO:0000313" key="3">
    <source>
        <dbReference type="EMBL" id="KND02968.1"/>
    </source>
</evidence>
<dbReference type="OrthoDB" id="47923at2759"/>
<dbReference type="OMA" id="HTAENDA"/>
<feature type="compositionally biased region" description="Basic and acidic residues" evidence="1">
    <location>
        <begin position="87"/>
        <end position="106"/>
    </location>
</feature>
<dbReference type="Gene3D" id="1.10.3970.10">
    <property type="entry name" value="BSD domain"/>
    <property type="match status" value="1"/>
</dbReference>
<evidence type="ECO:0000256" key="1">
    <source>
        <dbReference type="SAM" id="MobiDB-lite"/>
    </source>
</evidence>
<evidence type="ECO:0000259" key="2">
    <source>
        <dbReference type="PROSITE" id="PS50858"/>
    </source>
</evidence>
<feature type="region of interest" description="Disordered" evidence="1">
    <location>
        <begin position="84"/>
        <end position="109"/>
    </location>
</feature>
<dbReference type="SUPFAM" id="SSF140383">
    <property type="entry name" value="BSD domain-like"/>
    <property type="match status" value="1"/>
</dbReference>
<dbReference type="PANTHER" id="PTHR16019:SF6">
    <property type="entry name" value="SYNAPSE-ASSOCIATED PROTEIN 1"/>
    <property type="match status" value="1"/>
</dbReference>
<dbReference type="InterPro" id="IPR005607">
    <property type="entry name" value="BSD_dom"/>
</dbReference>
<dbReference type="GO" id="GO:0038203">
    <property type="term" value="P:TORC2 signaling"/>
    <property type="evidence" value="ECO:0007669"/>
    <property type="project" value="TreeGrafter"/>
</dbReference>
<dbReference type="PROSITE" id="PS50858">
    <property type="entry name" value="BSD"/>
    <property type="match status" value="1"/>
</dbReference>
<dbReference type="GeneID" id="27692101"/>
<feature type="region of interest" description="Disordered" evidence="1">
    <location>
        <begin position="230"/>
        <end position="258"/>
    </location>
</feature>
<dbReference type="Pfam" id="PF03909">
    <property type="entry name" value="BSD"/>
    <property type="match status" value="1"/>
</dbReference>
<evidence type="ECO:0000313" key="4">
    <source>
        <dbReference type="Proteomes" id="UP000053201"/>
    </source>
</evidence>
<feature type="compositionally biased region" description="Basic and acidic residues" evidence="1">
    <location>
        <begin position="249"/>
        <end position="258"/>
    </location>
</feature>
<feature type="region of interest" description="Disordered" evidence="1">
    <location>
        <begin position="28"/>
        <end position="52"/>
    </location>
</feature>
<sequence>MFGSALASRAFSYASKLKTAISDAATSFEEERKSYLQEKKEQDGGDFSETAEEVNFPQIAAVRNSSSAIREVIAHAIPIPTVLGQPSEDKIDSDRSEGAGKGKSSEEENLLPWAGVADEGELKAKILAISSHRENFLEDIPSEFVFDLNASYPTAMEMLKLDSKLQDMRFELVPKKIKDAQFWHAYFYHISQLKLQSGSNQKAIDGTFVPLPDSPLPTIVDSPTNPAPQTVPVPEVIPSPAPQRLPPVDLKKDEDLPTAKDLREAMPLPLSLTDPVNSSTLVYDGEDFVSDMYDNEWDKTSQGQDEEDY</sequence>
<organism evidence="3 4">
    <name type="scientific">Spizellomyces punctatus (strain DAOM BR117)</name>
    <dbReference type="NCBI Taxonomy" id="645134"/>
    <lineage>
        <taxon>Eukaryota</taxon>
        <taxon>Fungi</taxon>
        <taxon>Fungi incertae sedis</taxon>
        <taxon>Chytridiomycota</taxon>
        <taxon>Chytridiomycota incertae sedis</taxon>
        <taxon>Chytridiomycetes</taxon>
        <taxon>Spizellomycetales</taxon>
        <taxon>Spizellomycetaceae</taxon>
        <taxon>Spizellomyces</taxon>
    </lineage>
</organism>
<dbReference type="RefSeq" id="XP_016611007.1">
    <property type="nucleotide sequence ID" value="XM_016757127.1"/>
</dbReference>
<feature type="compositionally biased region" description="Pro residues" evidence="1">
    <location>
        <begin position="230"/>
        <end position="245"/>
    </location>
</feature>
<reference evidence="3 4" key="1">
    <citation type="submission" date="2009-08" db="EMBL/GenBank/DDBJ databases">
        <title>The Genome Sequence of Spizellomyces punctatus strain DAOM BR117.</title>
        <authorList>
            <consortium name="The Broad Institute Genome Sequencing Platform"/>
            <person name="Russ C."/>
            <person name="Cuomo C."/>
            <person name="Shea T."/>
            <person name="Young S.K."/>
            <person name="Zeng Q."/>
            <person name="Koehrsen M."/>
            <person name="Haas B."/>
            <person name="Borodovsky M."/>
            <person name="Guigo R."/>
            <person name="Alvarado L."/>
            <person name="Berlin A."/>
            <person name="Bochicchio J."/>
            <person name="Borenstein D."/>
            <person name="Chapman S."/>
            <person name="Chen Z."/>
            <person name="Engels R."/>
            <person name="Freedman E."/>
            <person name="Gellesch M."/>
            <person name="Goldberg J."/>
            <person name="Griggs A."/>
            <person name="Gujja S."/>
            <person name="Heiman D."/>
            <person name="Hepburn T."/>
            <person name="Howarth C."/>
            <person name="Jen D."/>
            <person name="Larson L."/>
            <person name="Lewis B."/>
            <person name="Mehta T."/>
            <person name="Park D."/>
            <person name="Pearson M."/>
            <person name="Roberts A."/>
            <person name="Saif S."/>
            <person name="Shenoy N."/>
            <person name="Sisk P."/>
            <person name="Stolte C."/>
            <person name="Sykes S."/>
            <person name="Thomson T."/>
            <person name="Walk T."/>
            <person name="White J."/>
            <person name="Yandava C."/>
            <person name="Burger G."/>
            <person name="Gray M.W."/>
            <person name="Holland P.W.H."/>
            <person name="King N."/>
            <person name="Lang F.B.F."/>
            <person name="Roger A.J."/>
            <person name="Ruiz-Trillo I."/>
            <person name="Lander E."/>
            <person name="Nusbaum C."/>
        </authorList>
    </citation>
    <scope>NUCLEOTIDE SEQUENCE [LARGE SCALE GENOMIC DNA]</scope>
    <source>
        <strain evidence="3 4">DAOM BR117</strain>
    </source>
</reference>
<feature type="domain" description="BSD" evidence="2">
    <location>
        <begin position="140"/>
        <end position="194"/>
    </location>
</feature>
<name>A0A0L0HPI3_SPIPD</name>
<dbReference type="InterPro" id="IPR051494">
    <property type="entry name" value="BSD_domain-containing"/>
</dbReference>
<dbReference type="eggNOG" id="KOG4310">
    <property type="taxonomic scope" value="Eukaryota"/>
</dbReference>
<dbReference type="GO" id="GO:0005634">
    <property type="term" value="C:nucleus"/>
    <property type="evidence" value="ECO:0007669"/>
    <property type="project" value="TreeGrafter"/>
</dbReference>